<accession>A0A1G2P0Q9</accession>
<dbReference type="EMBL" id="MHSK01000022">
    <property type="protein sequence ID" value="OHA41945.1"/>
    <property type="molecule type" value="Genomic_DNA"/>
</dbReference>
<name>A0A1G2P0Q9_9BACT</name>
<organism evidence="1 2">
    <name type="scientific">Candidatus Taylorbacteria bacterium RIFCSPLOWO2_12_FULL_43_20</name>
    <dbReference type="NCBI Taxonomy" id="1802332"/>
    <lineage>
        <taxon>Bacteria</taxon>
        <taxon>Candidatus Tayloriibacteriota</taxon>
    </lineage>
</organism>
<evidence type="ECO:0000313" key="1">
    <source>
        <dbReference type="EMBL" id="OHA41945.1"/>
    </source>
</evidence>
<protein>
    <submittedName>
        <fullName evidence="1">Uncharacterized protein</fullName>
    </submittedName>
</protein>
<comment type="caution">
    <text evidence="1">The sequence shown here is derived from an EMBL/GenBank/DDBJ whole genome shotgun (WGS) entry which is preliminary data.</text>
</comment>
<proteinExistence type="predicted"/>
<dbReference type="AlphaFoldDB" id="A0A1G2P0Q9"/>
<dbReference type="Proteomes" id="UP000177269">
    <property type="component" value="Unassembled WGS sequence"/>
</dbReference>
<gene>
    <name evidence="1" type="ORF">A3G52_00560</name>
</gene>
<evidence type="ECO:0000313" key="2">
    <source>
        <dbReference type="Proteomes" id="UP000177269"/>
    </source>
</evidence>
<reference evidence="1 2" key="1">
    <citation type="journal article" date="2016" name="Nat. Commun.">
        <title>Thousands of microbial genomes shed light on interconnected biogeochemical processes in an aquifer system.</title>
        <authorList>
            <person name="Anantharaman K."/>
            <person name="Brown C.T."/>
            <person name="Hug L.A."/>
            <person name="Sharon I."/>
            <person name="Castelle C.J."/>
            <person name="Probst A.J."/>
            <person name="Thomas B.C."/>
            <person name="Singh A."/>
            <person name="Wilkins M.J."/>
            <person name="Karaoz U."/>
            <person name="Brodie E.L."/>
            <person name="Williams K.H."/>
            <person name="Hubbard S.S."/>
            <person name="Banfield J.F."/>
        </authorList>
    </citation>
    <scope>NUCLEOTIDE SEQUENCE [LARGE SCALE GENOMIC DNA]</scope>
</reference>
<sequence>MPPKLFLTRVAFLDLRSFSEVGTCPSVAFGEGGAEWVAKGDIGIVFSNLGFLLRVPQDGEPFTLSEVEGVEPVLRAYLNMGCFLFFSPRTS</sequence>